<dbReference type="PROSITE" id="PS50102">
    <property type="entry name" value="RRM"/>
    <property type="match status" value="1"/>
</dbReference>
<gene>
    <name evidence="3" type="ORF">DILT_LOCUS13014</name>
</gene>
<name>A0A3P7PHW5_DIBLA</name>
<dbReference type="Gene3D" id="3.30.70.330">
    <property type="match status" value="1"/>
</dbReference>
<proteinExistence type="predicted"/>
<dbReference type="InterPro" id="IPR035979">
    <property type="entry name" value="RBD_domain_sf"/>
</dbReference>
<evidence type="ECO:0000313" key="3">
    <source>
        <dbReference type="EMBL" id="VDN17776.1"/>
    </source>
</evidence>
<dbReference type="SUPFAM" id="SSF54928">
    <property type="entry name" value="RNA-binding domain, RBD"/>
    <property type="match status" value="1"/>
</dbReference>
<dbReference type="Pfam" id="PF00076">
    <property type="entry name" value="RRM_1"/>
    <property type="match status" value="1"/>
</dbReference>
<feature type="domain" description="RRM" evidence="2">
    <location>
        <begin position="4"/>
        <end position="88"/>
    </location>
</feature>
<evidence type="ECO:0000256" key="1">
    <source>
        <dbReference type="PROSITE-ProRule" id="PRU00176"/>
    </source>
</evidence>
<reference evidence="3 4" key="1">
    <citation type="submission" date="2018-11" db="EMBL/GenBank/DDBJ databases">
        <authorList>
            <consortium name="Pathogen Informatics"/>
        </authorList>
    </citation>
    <scope>NUCLEOTIDE SEQUENCE [LARGE SCALE GENOMIC DNA]</scope>
</reference>
<dbReference type="OrthoDB" id="267048at2759"/>
<organism evidence="3 4">
    <name type="scientific">Dibothriocephalus latus</name>
    <name type="common">Fish tapeworm</name>
    <name type="synonym">Diphyllobothrium latum</name>
    <dbReference type="NCBI Taxonomy" id="60516"/>
    <lineage>
        <taxon>Eukaryota</taxon>
        <taxon>Metazoa</taxon>
        <taxon>Spiralia</taxon>
        <taxon>Lophotrochozoa</taxon>
        <taxon>Platyhelminthes</taxon>
        <taxon>Cestoda</taxon>
        <taxon>Eucestoda</taxon>
        <taxon>Diphyllobothriidea</taxon>
        <taxon>Diphyllobothriidae</taxon>
        <taxon>Dibothriocephalus</taxon>
    </lineage>
</organism>
<dbReference type="EMBL" id="UYRU01068511">
    <property type="protein sequence ID" value="VDN17776.1"/>
    <property type="molecule type" value="Genomic_DNA"/>
</dbReference>
<evidence type="ECO:0000313" key="4">
    <source>
        <dbReference type="Proteomes" id="UP000281553"/>
    </source>
</evidence>
<dbReference type="InterPro" id="IPR000504">
    <property type="entry name" value="RRM_dom"/>
</dbReference>
<protein>
    <recommendedName>
        <fullName evidence="2">RRM domain-containing protein</fullName>
    </recommendedName>
</protein>
<sequence>MDPYKIFVKPLPEAMKECDLHSYFSQFGLITEVIGPIEKKGTASVRCGFITFLETHSVRRVLEAQPLLLDENHLIARLARKKPLDDNG</sequence>
<dbReference type="AlphaFoldDB" id="A0A3P7PHW5"/>
<accession>A0A3P7PHW5</accession>
<dbReference type="SMART" id="SM00360">
    <property type="entry name" value="RRM"/>
    <property type="match status" value="1"/>
</dbReference>
<keyword evidence="4" id="KW-1185">Reference proteome</keyword>
<evidence type="ECO:0000259" key="2">
    <source>
        <dbReference type="PROSITE" id="PS50102"/>
    </source>
</evidence>
<keyword evidence="1" id="KW-0694">RNA-binding</keyword>
<dbReference type="GO" id="GO:0003723">
    <property type="term" value="F:RNA binding"/>
    <property type="evidence" value="ECO:0007669"/>
    <property type="project" value="UniProtKB-UniRule"/>
</dbReference>
<dbReference type="InterPro" id="IPR012677">
    <property type="entry name" value="Nucleotide-bd_a/b_plait_sf"/>
</dbReference>
<dbReference type="Proteomes" id="UP000281553">
    <property type="component" value="Unassembled WGS sequence"/>
</dbReference>